<gene>
    <name evidence="1" type="ORF">ACFPCV_34740</name>
</gene>
<dbReference type="EMBL" id="JBHSIS010000024">
    <property type="protein sequence ID" value="MFC4858684.1"/>
    <property type="molecule type" value="Genomic_DNA"/>
</dbReference>
<proteinExistence type="predicted"/>
<dbReference type="Proteomes" id="UP001595859">
    <property type="component" value="Unassembled WGS sequence"/>
</dbReference>
<evidence type="ECO:0000313" key="2">
    <source>
        <dbReference type="Proteomes" id="UP001595859"/>
    </source>
</evidence>
<sequence length="54" mass="5971">MRHRVIDSDVVEFAFGGLRDPFEFAFDATALRAFLRLGATALGEMDERGQAPAQ</sequence>
<keyword evidence="2" id="KW-1185">Reference proteome</keyword>
<accession>A0ABV9SFJ3</accession>
<reference evidence="2" key="1">
    <citation type="journal article" date="2019" name="Int. J. Syst. Evol. Microbiol.">
        <title>The Global Catalogue of Microorganisms (GCM) 10K type strain sequencing project: providing services to taxonomists for standard genome sequencing and annotation.</title>
        <authorList>
            <consortium name="The Broad Institute Genomics Platform"/>
            <consortium name="The Broad Institute Genome Sequencing Center for Infectious Disease"/>
            <person name="Wu L."/>
            <person name="Ma J."/>
        </authorList>
    </citation>
    <scope>NUCLEOTIDE SEQUENCE [LARGE SCALE GENOMIC DNA]</scope>
    <source>
        <strain evidence="2">ZS-22-S1</strain>
    </source>
</reference>
<organism evidence="1 2">
    <name type="scientific">Actinophytocola glycyrrhizae</name>
    <dbReference type="NCBI Taxonomy" id="2044873"/>
    <lineage>
        <taxon>Bacteria</taxon>
        <taxon>Bacillati</taxon>
        <taxon>Actinomycetota</taxon>
        <taxon>Actinomycetes</taxon>
        <taxon>Pseudonocardiales</taxon>
        <taxon>Pseudonocardiaceae</taxon>
    </lineage>
</organism>
<evidence type="ECO:0000313" key="1">
    <source>
        <dbReference type="EMBL" id="MFC4858684.1"/>
    </source>
</evidence>
<protein>
    <submittedName>
        <fullName evidence="1">Uncharacterized protein</fullName>
    </submittedName>
</protein>
<comment type="caution">
    <text evidence="1">The sequence shown here is derived from an EMBL/GenBank/DDBJ whole genome shotgun (WGS) entry which is preliminary data.</text>
</comment>
<dbReference type="RefSeq" id="WP_378061308.1">
    <property type="nucleotide sequence ID" value="NZ_JBHSIS010000024.1"/>
</dbReference>
<name>A0ABV9SFJ3_9PSEU</name>